<accession>W0REC9</accession>
<dbReference type="NCBIfam" id="TIGR02226">
    <property type="entry name" value="two_anch"/>
    <property type="match status" value="1"/>
</dbReference>
<name>W0REC9_9BACT</name>
<evidence type="ECO:0000256" key="3">
    <source>
        <dbReference type="ARBA" id="ARBA00022989"/>
    </source>
</evidence>
<feature type="domain" description="VWFA" evidence="6">
    <location>
        <begin position="90"/>
        <end position="284"/>
    </location>
</feature>
<evidence type="ECO:0000313" key="7">
    <source>
        <dbReference type="EMBL" id="AHG88675.1"/>
    </source>
</evidence>
<dbReference type="PATRIC" id="fig|861299.3.peg.1153"/>
<evidence type="ECO:0000256" key="4">
    <source>
        <dbReference type="ARBA" id="ARBA00023136"/>
    </source>
</evidence>
<dbReference type="PRINTS" id="PR00453">
    <property type="entry name" value="VWFADOMAIN"/>
</dbReference>
<keyword evidence="3 5" id="KW-1133">Transmembrane helix</keyword>
<dbReference type="Pfam" id="PF07584">
    <property type="entry name" value="BatA"/>
    <property type="match status" value="1"/>
</dbReference>
<dbReference type="InterPro" id="IPR036465">
    <property type="entry name" value="vWFA_dom_sf"/>
</dbReference>
<dbReference type="OrthoDB" id="6206554at2"/>
<organism evidence="7 8">
    <name type="scientific">Gemmatirosa kalamazoonensis</name>
    <dbReference type="NCBI Taxonomy" id="861299"/>
    <lineage>
        <taxon>Bacteria</taxon>
        <taxon>Pseudomonadati</taxon>
        <taxon>Gemmatimonadota</taxon>
        <taxon>Gemmatimonadia</taxon>
        <taxon>Gemmatimonadales</taxon>
        <taxon>Gemmatimonadaceae</taxon>
        <taxon>Gemmatirosa</taxon>
    </lineage>
</organism>
<dbReference type="InterPro" id="IPR024163">
    <property type="entry name" value="Aerotolerance_reg_N"/>
</dbReference>
<evidence type="ECO:0000313" key="8">
    <source>
        <dbReference type="Proteomes" id="UP000019151"/>
    </source>
</evidence>
<evidence type="ECO:0000256" key="2">
    <source>
        <dbReference type="ARBA" id="ARBA00022692"/>
    </source>
</evidence>
<dbReference type="AlphaFoldDB" id="W0REC9"/>
<dbReference type="InterPro" id="IPR050768">
    <property type="entry name" value="UPF0353/GerABKA_families"/>
</dbReference>
<dbReference type="EMBL" id="CP007128">
    <property type="protein sequence ID" value="AHG88675.1"/>
    <property type="molecule type" value="Genomic_DNA"/>
</dbReference>
<dbReference type="KEGG" id="gba:J421_1138"/>
<proteinExistence type="predicted"/>
<dbReference type="SUPFAM" id="SSF53300">
    <property type="entry name" value="vWA-like"/>
    <property type="match status" value="1"/>
</dbReference>
<evidence type="ECO:0000259" key="6">
    <source>
        <dbReference type="PROSITE" id="PS50234"/>
    </source>
</evidence>
<feature type="transmembrane region" description="Helical" evidence="5">
    <location>
        <begin position="303"/>
        <end position="324"/>
    </location>
</feature>
<dbReference type="InParanoid" id="W0REC9"/>
<keyword evidence="1" id="KW-1003">Cell membrane</keyword>
<dbReference type="PANTHER" id="PTHR22550:SF5">
    <property type="entry name" value="LEUCINE ZIPPER PROTEIN 4"/>
    <property type="match status" value="1"/>
</dbReference>
<dbReference type="Gene3D" id="3.40.50.410">
    <property type="entry name" value="von Willebrand factor, type A domain"/>
    <property type="match status" value="1"/>
</dbReference>
<dbReference type="Pfam" id="PF00092">
    <property type="entry name" value="VWA"/>
    <property type="match status" value="1"/>
</dbReference>
<sequence length="329" mass="36157">MNFPSFGFGSPWVLLLLLALPLWWVARRRRPPSAIVFSRAGTLAESPRRGQWVPRLLFLVRNLAIAGLVIALARPRSGGRTEESLSDGIDIVIAFDLSSSMLAEDFQPENRLEVARAKIKQFITMRKNDRIGVVAFSGEALTQVPLTTDYPVVLAAVDNLQPGQLEDGTAIGTAIATAANRLRSAPGRSRVIVLLTDGVNNRGAIDPRTAAQAAGQFRIKVYTIGVGSRGLAPVPVGRGLFGLRYENRPVEIDDSLLTDVARMTGGRYFRATNAQALDEITREIDRLERTPARTHTYTRYTELFRWPLGAAVLALFMELGLLAWRAPLL</sequence>
<dbReference type="InterPro" id="IPR002035">
    <property type="entry name" value="VWF_A"/>
</dbReference>
<evidence type="ECO:0000256" key="1">
    <source>
        <dbReference type="ARBA" id="ARBA00022475"/>
    </source>
</evidence>
<keyword evidence="8" id="KW-1185">Reference proteome</keyword>
<keyword evidence="4 5" id="KW-0472">Membrane</keyword>
<dbReference type="eggNOG" id="COG2304">
    <property type="taxonomic scope" value="Bacteria"/>
</dbReference>
<dbReference type="PANTHER" id="PTHR22550">
    <property type="entry name" value="SPORE GERMINATION PROTEIN"/>
    <property type="match status" value="1"/>
</dbReference>
<dbReference type="PROSITE" id="PS50234">
    <property type="entry name" value="VWFA"/>
    <property type="match status" value="1"/>
</dbReference>
<gene>
    <name evidence="7" type="ORF">J421_1138</name>
</gene>
<evidence type="ECO:0000256" key="5">
    <source>
        <dbReference type="SAM" id="Phobius"/>
    </source>
</evidence>
<dbReference type="Proteomes" id="UP000019151">
    <property type="component" value="Chromosome"/>
</dbReference>
<dbReference type="SMART" id="SM00327">
    <property type="entry name" value="VWA"/>
    <property type="match status" value="1"/>
</dbReference>
<reference evidence="7 8" key="1">
    <citation type="journal article" date="2014" name="Genome Announc.">
        <title>Genome Sequence and Methylome of Soil Bacterium Gemmatirosa kalamazoonensis KBS708T, a Member of the Rarely Cultivated Gemmatimonadetes Phylum.</title>
        <authorList>
            <person name="Debruyn J.M."/>
            <person name="Radosevich M."/>
            <person name="Wommack K.E."/>
            <person name="Polson S.W."/>
            <person name="Hauser L.J."/>
            <person name="Fawaz M.N."/>
            <person name="Korlach J."/>
            <person name="Tsai Y.C."/>
        </authorList>
    </citation>
    <scope>NUCLEOTIDE SEQUENCE [LARGE SCALE GENOMIC DNA]</scope>
    <source>
        <strain evidence="7 8">KBS708</strain>
    </source>
</reference>
<keyword evidence="2 5" id="KW-0812">Transmembrane</keyword>
<dbReference type="RefSeq" id="WP_025410200.1">
    <property type="nucleotide sequence ID" value="NZ_CP007128.1"/>
</dbReference>
<dbReference type="InterPro" id="IPR011933">
    <property type="entry name" value="Double_TM_dom"/>
</dbReference>
<protein>
    <submittedName>
        <fullName evidence="7">Double-transmembrane region domain protein</fullName>
    </submittedName>
</protein>
<dbReference type="STRING" id="861299.J421_1138"/>
<dbReference type="HOGENOM" id="CLU_024570_0_0_0"/>